<comment type="function">
    <text evidence="8">Multi-functional cell surface receptor regulating cell adhesion in many diverse developmental processes, including neural tube and mammary gland formation, myogenesis and angiogenesis. Receptor for members of the BMP, netrin, and repulsive guidance molecule (RGM) families. Netrin-Neogenin interactions result in a chemoattractive axon guidance response and cell-cell adhesion, the interaction between NEO1/Neogenin and RGMa and RGMb induces a chemorepulsive response.</text>
</comment>
<dbReference type="PANTHER" id="PTHR44170:SF14">
    <property type="entry name" value="NEOGENIN"/>
    <property type="match status" value="1"/>
</dbReference>
<dbReference type="CDD" id="cd00063">
    <property type="entry name" value="FN3"/>
    <property type="match status" value="5"/>
</dbReference>
<proteinExistence type="inferred from homology"/>
<gene>
    <name evidence="12" type="primary">NEO1</name>
</gene>
<evidence type="ECO:0000256" key="8">
    <source>
        <dbReference type="ARBA" id="ARBA00055647"/>
    </source>
</evidence>
<dbReference type="CDD" id="cd05723">
    <property type="entry name" value="IgI_4_Neogenin_like"/>
    <property type="match status" value="1"/>
</dbReference>
<evidence type="ECO:0000256" key="5">
    <source>
        <dbReference type="ARBA" id="ARBA00023157"/>
    </source>
</evidence>
<feature type="domain" description="Ig-like" evidence="10">
    <location>
        <begin position="133"/>
        <end position="220"/>
    </location>
</feature>
<evidence type="ECO:0000256" key="2">
    <source>
        <dbReference type="ARBA" id="ARBA00009588"/>
    </source>
</evidence>
<dbReference type="InterPro" id="IPR003598">
    <property type="entry name" value="Ig_sub2"/>
</dbReference>
<dbReference type="InterPro" id="IPR036116">
    <property type="entry name" value="FN3_sf"/>
</dbReference>
<dbReference type="FunFam" id="2.60.40.10:FF:000189">
    <property type="entry name" value="Neogenin isoform 3"/>
    <property type="match status" value="1"/>
</dbReference>
<feature type="domain" description="Fibronectin type-III" evidence="11">
    <location>
        <begin position="419"/>
        <end position="513"/>
    </location>
</feature>
<evidence type="ECO:0000256" key="9">
    <source>
        <dbReference type="SAM" id="MobiDB-lite"/>
    </source>
</evidence>
<organism evidence="12 13">
    <name type="scientific">Oryctolagus cuniculus</name>
    <name type="common">Rabbit</name>
    <dbReference type="NCBI Taxonomy" id="9986"/>
    <lineage>
        <taxon>Eukaryota</taxon>
        <taxon>Metazoa</taxon>
        <taxon>Chordata</taxon>
        <taxon>Craniata</taxon>
        <taxon>Vertebrata</taxon>
        <taxon>Euteleostomi</taxon>
        <taxon>Mammalia</taxon>
        <taxon>Eutheria</taxon>
        <taxon>Euarchontoglires</taxon>
        <taxon>Glires</taxon>
        <taxon>Lagomorpha</taxon>
        <taxon>Leporidae</taxon>
        <taxon>Oryctolagus</taxon>
    </lineage>
</organism>
<feature type="domain" description="Ig-like" evidence="10">
    <location>
        <begin position="317"/>
        <end position="402"/>
    </location>
</feature>
<dbReference type="PRINTS" id="PR00014">
    <property type="entry name" value="FNTYPEIII"/>
</dbReference>
<feature type="region of interest" description="Disordered" evidence="9">
    <location>
        <begin position="957"/>
        <end position="982"/>
    </location>
</feature>
<feature type="region of interest" description="Disordered" evidence="9">
    <location>
        <begin position="498"/>
        <end position="522"/>
    </location>
</feature>
<sequence length="1056" mass="116114">YSTCLICVWHFKCRSALCFGFVSVGAGVRTFTPFYFLVEPVDTLSVRGSSVILNCSAYSEPLPKIEWKKDGTFLNLVSDDRRQLLPDGSLFISNVVHSKHNKPDEGYYQCVATVESLGTIVSRTAKLTVAGLPRFISQPEPSSAYAGNSAVLNCEVNADLAPFVRWEQDRQPLLLDDRVAKLPSGALVISNVTEADGGLYRCVVDSGGGPPKFSDEAELKVLADPEVPSDLVFLKQPPSLVRAVGQSVVLPCVASGLPAPSIRWLKNEELDSKTSKLYNLLEISEVTQDDAGTYSCVAGSGNETIEAQAELTVQAPPEFLKRPASLYAHESMDIVFECEVTGKPAPTVKWVKNGDVVIPSDYFKIVKEHNLQVLGLVKSDEGFYQCIAENDVGNAQAGAQLVILEEALPSATTGPLPSAPRDVVASLVSTRFIKLTWRTPASDPQGDSLTYSVFYTKEGTARERVENTSRPGEMQVTIQNLMPATVYIFRVTAQNRHGSGESSAPLRVETQPEVQLPGPAPNIRAYATSPTSITVTWETPLSGNGEIQNYKLYYLEKGTDKEQDIDVSSHSYTLNGLKKHTEYTFRVVAYNKHGPGVSTQDVTVRTLSDVPSAAPQNLSLEVRNSKSIVVHWQPPPPATQNGLISGYKIRYRKASRKSDVTETLVVGTQLSQLIEGLDRGTEYNFRVAALTINGTGPATDWLSAETFESDLDETRVPEVPSSLHVRPLVTSIVVSWTPPENQNIVVRGYAIGYGIGSPHAQTIKVDYKQRYYTIENLDPSSHYVITLKAFNHVGEGIPLYESAVTRPHTDTSEVDLFVVNAPYTPVPDPTPMMPPVGVQASILSHDTVRVTWADNSLPKHQKITDSRYYTVRWKTNIPANTKYKNANATTLSYLVTGLKPNTLYEFSVMVTKGRRSSTWSMTAHGTTFELVPTSPPKDVTVVSKEGKPRTIIVNWQPPSEANGKITGKRSLHGHRSGPRDPAWPEHLRRARCCWERRERKADSTDLWVVRVGTLVRLEWRCCWPTVGVNGPTQTTAGCTRHQPLALLGPGAQVYFL</sequence>
<dbReference type="InterPro" id="IPR013783">
    <property type="entry name" value="Ig-like_fold"/>
</dbReference>
<dbReference type="InterPro" id="IPR013098">
    <property type="entry name" value="Ig_I-set"/>
</dbReference>
<dbReference type="eggNOG" id="KOG4221">
    <property type="taxonomic scope" value="Eukaryota"/>
</dbReference>
<feature type="domain" description="Fibronectin type-III" evidence="11">
    <location>
        <begin position="834"/>
        <end position="930"/>
    </location>
</feature>
<dbReference type="FunFam" id="2.60.40.10:FF:000004">
    <property type="entry name" value="DCC isoform 1"/>
    <property type="match status" value="2"/>
</dbReference>
<evidence type="ECO:0000259" key="11">
    <source>
        <dbReference type="PROSITE" id="PS50853"/>
    </source>
</evidence>
<dbReference type="GeneTree" id="ENSGT00940000156684"/>
<keyword evidence="13" id="KW-1185">Reference proteome</keyword>
<keyword evidence="6" id="KW-0325">Glycoprotein</keyword>
<dbReference type="FunFam" id="2.60.40.10:FF:000106">
    <property type="entry name" value="Neogenin isoform 1"/>
    <property type="match status" value="1"/>
</dbReference>
<dbReference type="Ensembl" id="ENSOCUT00000002159.3">
    <property type="protein sequence ID" value="ENSOCUP00000001864.3"/>
    <property type="gene ID" value="ENSOCUG00000002157.3"/>
</dbReference>
<reference evidence="12 13" key="1">
    <citation type="journal article" date="2011" name="Nature">
        <title>A high-resolution map of human evolutionary constraint using 29 mammals.</title>
        <authorList>
            <person name="Lindblad-Toh K."/>
            <person name="Garber M."/>
            <person name="Zuk O."/>
            <person name="Lin M.F."/>
            <person name="Parker B.J."/>
            <person name="Washietl S."/>
            <person name="Kheradpour P."/>
            <person name="Ernst J."/>
            <person name="Jordan G."/>
            <person name="Mauceli E."/>
            <person name="Ward L.D."/>
            <person name="Lowe C.B."/>
            <person name="Holloway A.K."/>
            <person name="Clamp M."/>
            <person name="Gnerre S."/>
            <person name="Alfoldi J."/>
            <person name="Beal K."/>
            <person name="Chang J."/>
            <person name="Clawson H."/>
            <person name="Cuff J."/>
            <person name="Di Palma F."/>
            <person name="Fitzgerald S."/>
            <person name="Flicek P."/>
            <person name="Guttman M."/>
            <person name="Hubisz M.J."/>
            <person name="Jaffe D.B."/>
            <person name="Jungreis I."/>
            <person name="Kent W.J."/>
            <person name="Kostka D."/>
            <person name="Lara M."/>
            <person name="Martins A.L."/>
            <person name="Massingham T."/>
            <person name="Moltke I."/>
            <person name="Raney B.J."/>
            <person name="Rasmussen M.D."/>
            <person name="Robinson J."/>
            <person name="Stark A."/>
            <person name="Vilella A.J."/>
            <person name="Wen J."/>
            <person name="Xie X."/>
            <person name="Zody M.C."/>
            <person name="Baldwin J."/>
            <person name="Bloom T."/>
            <person name="Chin C.W."/>
            <person name="Heiman D."/>
            <person name="Nicol R."/>
            <person name="Nusbaum C."/>
            <person name="Young S."/>
            <person name="Wilkinson J."/>
            <person name="Worley K.C."/>
            <person name="Kovar C.L."/>
            <person name="Muzny D.M."/>
            <person name="Gibbs R.A."/>
            <person name="Cree A."/>
            <person name="Dihn H.H."/>
            <person name="Fowler G."/>
            <person name="Jhangiani S."/>
            <person name="Joshi V."/>
            <person name="Lee S."/>
            <person name="Lewis L.R."/>
            <person name="Nazareth L.V."/>
            <person name="Okwuonu G."/>
            <person name="Santibanez J."/>
            <person name="Warren W.C."/>
            <person name="Mardis E.R."/>
            <person name="Weinstock G.M."/>
            <person name="Wilson R.K."/>
            <person name="Delehaunty K."/>
            <person name="Dooling D."/>
            <person name="Fronik C."/>
            <person name="Fulton L."/>
            <person name="Fulton B."/>
            <person name="Graves T."/>
            <person name="Minx P."/>
            <person name="Sodergren E."/>
            <person name="Birney E."/>
            <person name="Margulies E.H."/>
            <person name="Herrero J."/>
            <person name="Green E.D."/>
            <person name="Haussler D."/>
            <person name="Siepel A."/>
            <person name="Goldman N."/>
            <person name="Pollard K.S."/>
            <person name="Pedersen J.S."/>
            <person name="Lander E.S."/>
            <person name="Kellis M."/>
        </authorList>
    </citation>
    <scope>NUCLEOTIDE SEQUENCE [LARGE SCALE GENOMIC DNA]</scope>
    <source>
        <strain evidence="13">Thorbecke</strain>
    </source>
</reference>
<dbReference type="FunFam" id="2.60.40.10:FF:000133">
    <property type="entry name" value="Neogenin isoform 1"/>
    <property type="match status" value="1"/>
</dbReference>
<evidence type="ECO:0000256" key="3">
    <source>
        <dbReference type="ARBA" id="ARBA00022737"/>
    </source>
</evidence>
<dbReference type="SMART" id="SM00060">
    <property type="entry name" value="FN3"/>
    <property type="match status" value="5"/>
</dbReference>
<dbReference type="SMART" id="SM00408">
    <property type="entry name" value="IGc2"/>
    <property type="match status" value="4"/>
</dbReference>
<dbReference type="GO" id="GO:0098609">
    <property type="term" value="P:cell-cell adhesion"/>
    <property type="evidence" value="ECO:0007669"/>
    <property type="project" value="TreeGrafter"/>
</dbReference>
<dbReference type="GO" id="GO:0016020">
    <property type="term" value="C:membrane"/>
    <property type="evidence" value="ECO:0007669"/>
    <property type="project" value="UniProtKB-SubCell"/>
</dbReference>
<feature type="domain" description="Fibronectin type-III" evidence="11">
    <location>
        <begin position="614"/>
        <end position="709"/>
    </location>
</feature>
<dbReference type="InterPro" id="IPR003599">
    <property type="entry name" value="Ig_sub"/>
</dbReference>
<comment type="subcellular location">
    <subcellularLocation>
        <location evidence="1">Membrane</location>
    </subcellularLocation>
</comment>
<dbReference type="PROSITE" id="PS50853">
    <property type="entry name" value="FN3"/>
    <property type="match status" value="5"/>
</dbReference>
<dbReference type="FunFam" id="2.60.40.10:FF:000316">
    <property type="entry name" value="Neogenin 1"/>
    <property type="match status" value="1"/>
</dbReference>
<dbReference type="PRINTS" id="PR01832">
    <property type="entry name" value="VEGFRECEPTOR"/>
</dbReference>
<evidence type="ECO:0000313" key="12">
    <source>
        <dbReference type="Ensembl" id="ENSOCUP00000001864.3"/>
    </source>
</evidence>
<dbReference type="InterPro" id="IPR036179">
    <property type="entry name" value="Ig-like_dom_sf"/>
</dbReference>
<dbReference type="Pfam" id="PF00041">
    <property type="entry name" value="fn3"/>
    <property type="match status" value="5"/>
</dbReference>
<dbReference type="PROSITE" id="PS50835">
    <property type="entry name" value="IG_LIKE"/>
    <property type="match status" value="4"/>
</dbReference>
<dbReference type="FunFam" id="2.60.40.10:FF:000187">
    <property type="entry name" value="neogenin isoform X2"/>
    <property type="match status" value="1"/>
</dbReference>
<dbReference type="CDD" id="cd05722">
    <property type="entry name" value="IgI_1_Neogenin_like"/>
    <property type="match status" value="1"/>
</dbReference>
<feature type="domain" description="Ig-like" evidence="10">
    <location>
        <begin position="225"/>
        <end position="312"/>
    </location>
</feature>
<dbReference type="Pfam" id="PF07679">
    <property type="entry name" value="I-set"/>
    <property type="match status" value="1"/>
</dbReference>
<keyword evidence="7" id="KW-0393">Immunoglobulin domain</keyword>
<dbReference type="Pfam" id="PF13927">
    <property type="entry name" value="Ig_3"/>
    <property type="match status" value="2"/>
</dbReference>
<evidence type="ECO:0000256" key="6">
    <source>
        <dbReference type="ARBA" id="ARBA00023180"/>
    </source>
</evidence>
<keyword evidence="4" id="KW-0472">Membrane</keyword>
<dbReference type="SUPFAM" id="SSF48726">
    <property type="entry name" value="Immunoglobulin"/>
    <property type="match status" value="4"/>
</dbReference>
<dbReference type="SUPFAM" id="SSF49265">
    <property type="entry name" value="Fibronectin type III"/>
    <property type="match status" value="4"/>
</dbReference>
<keyword evidence="3" id="KW-0677">Repeat</keyword>
<dbReference type="HOGENOM" id="CLU_004256_1_0_1"/>
<feature type="domain" description="Fibronectin type-III" evidence="11">
    <location>
        <begin position="519"/>
        <end position="609"/>
    </location>
</feature>
<dbReference type="InterPro" id="IPR003961">
    <property type="entry name" value="FN3_dom"/>
</dbReference>
<evidence type="ECO:0000259" key="10">
    <source>
        <dbReference type="PROSITE" id="PS50835"/>
    </source>
</evidence>
<evidence type="ECO:0000313" key="13">
    <source>
        <dbReference type="Proteomes" id="UP000001811"/>
    </source>
</evidence>
<feature type="compositionally biased region" description="Basic residues" evidence="9">
    <location>
        <begin position="966"/>
        <end position="976"/>
    </location>
</feature>
<dbReference type="Bgee" id="ENSOCUG00000002157">
    <property type="expression patterns" value="Expressed in aorta and 17 other cell types or tissues"/>
</dbReference>
<dbReference type="FunFam" id="2.60.40.10:FF:000777">
    <property type="entry name" value="Neogenin 1"/>
    <property type="match status" value="1"/>
</dbReference>
<reference evidence="12" key="3">
    <citation type="submission" date="2025-09" db="UniProtKB">
        <authorList>
            <consortium name="Ensembl"/>
        </authorList>
    </citation>
    <scope>IDENTIFICATION</scope>
    <source>
        <strain evidence="12">Thorbecke</strain>
    </source>
</reference>
<accession>G1SGY3</accession>
<evidence type="ECO:0000256" key="1">
    <source>
        <dbReference type="ARBA" id="ARBA00004370"/>
    </source>
</evidence>
<dbReference type="Proteomes" id="UP000001811">
    <property type="component" value="Unplaced"/>
</dbReference>
<feature type="domain" description="Ig-like" evidence="10">
    <location>
        <begin position="33"/>
        <end position="128"/>
    </location>
</feature>
<reference evidence="12" key="2">
    <citation type="submission" date="2025-08" db="UniProtKB">
        <authorList>
            <consortium name="Ensembl"/>
        </authorList>
    </citation>
    <scope>IDENTIFICATION</scope>
    <source>
        <strain evidence="12">Thorbecke</strain>
    </source>
</reference>
<comment type="similarity">
    <text evidence="2">Belongs to the immunoglobulin superfamily. DCC family.</text>
</comment>
<keyword evidence="5" id="KW-1015">Disulfide bond</keyword>
<feature type="domain" description="Fibronectin type-III" evidence="11">
    <location>
        <begin position="719"/>
        <end position="809"/>
    </location>
</feature>
<protein>
    <submittedName>
        <fullName evidence="12">Neogenin 1</fullName>
    </submittedName>
</protein>
<evidence type="ECO:0000256" key="7">
    <source>
        <dbReference type="ARBA" id="ARBA00023319"/>
    </source>
</evidence>
<dbReference type="SMART" id="SM00409">
    <property type="entry name" value="IG"/>
    <property type="match status" value="5"/>
</dbReference>
<name>G1SGY3_RABIT</name>
<dbReference type="Gene3D" id="2.60.40.10">
    <property type="entry name" value="Immunoglobulins"/>
    <property type="match status" value="10"/>
</dbReference>
<dbReference type="FunFam" id="2.60.40.10:FF:000216">
    <property type="entry name" value="neogenin isoform X1"/>
    <property type="match status" value="1"/>
</dbReference>
<dbReference type="InterPro" id="IPR007110">
    <property type="entry name" value="Ig-like_dom"/>
</dbReference>
<evidence type="ECO:0000256" key="4">
    <source>
        <dbReference type="ARBA" id="ARBA00023136"/>
    </source>
</evidence>
<dbReference type="AlphaFoldDB" id="G1SGY3"/>
<dbReference type="PANTHER" id="PTHR44170">
    <property type="entry name" value="PROTEIN SIDEKICK"/>
    <property type="match status" value="1"/>
</dbReference>
<dbReference type="Pfam" id="PF13895">
    <property type="entry name" value="Ig_2"/>
    <property type="match status" value="1"/>
</dbReference>